<reference evidence="1" key="1">
    <citation type="submission" date="2021-06" db="EMBL/GenBank/DDBJ databases">
        <authorList>
            <person name="Kallberg Y."/>
            <person name="Tangrot J."/>
            <person name="Rosling A."/>
        </authorList>
    </citation>
    <scope>NUCLEOTIDE SEQUENCE</scope>
    <source>
        <strain evidence="1">MA461A</strain>
    </source>
</reference>
<evidence type="ECO:0000313" key="1">
    <source>
        <dbReference type="EMBL" id="CAG8842105.1"/>
    </source>
</evidence>
<accession>A0ACA9SNH5</accession>
<comment type="caution">
    <text evidence="1">The sequence shown here is derived from an EMBL/GenBank/DDBJ whole genome shotgun (WGS) entry which is preliminary data.</text>
</comment>
<protein>
    <submittedName>
        <fullName evidence="1">21260_t:CDS:1</fullName>
    </submittedName>
</protein>
<gene>
    <name evidence="1" type="ORF">RPERSI_LOCUS32163</name>
</gene>
<evidence type="ECO:0000313" key="2">
    <source>
        <dbReference type="Proteomes" id="UP000789920"/>
    </source>
</evidence>
<sequence length="58" mass="6641">MNVVVKQRAGSSGVGVYQIKNVEKNRDKLQTMVKKILQEKNSKGLAVCPYLEIEEEYR</sequence>
<dbReference type="EMBL" id="CAJVQC010132974">
    <property type="protein sequence ID" value="CAG8842105.1"/>
    <property type="molecule type" value="Genomic_DNA"/>
</dbReference>
<keyword evidence="2" id="KW-1185">Reference proteome</keyword>
<name>A0ACA9SNH5_9GLOM</name>
<organism evidence="1 2">
    <name type="scientific">Racocetra persica</name>
    <dbReference type="NCBI Taxonomy" id="160502"/>
    <lineage>
        <taxon>Eukaryota</taxon>
        <taxon>Fungi</taxon>
        <taxon>Fungi incertae sedis</taxon>
        <taxon>Mucoromycota</taxon>
        <taxon>Glomeromycotina</taxon>
        <taxon>Glomeromycetes</taxon>
        <taxon>Diversisporales</taxon>
        <taxon>Gigasporaceae</taxon>
        <taxon>Racocetra</taxon>
    </lineage>
</organism>
<feature type="non-terminal residue" evidence="1">
    <location>
        <position position="58"/>
    </location>
</feature>
<dbReference type="Proteomes" id="UP000789920">
    <property type="component" value="Unassembled WGS sequence"/>
</dbReference>
<proteinExistence type="predicted"/>